<name>A0A1Y1WD04_9FUNG</name>
<evidence type="ECO:0000256" key="6">
    <source>
        <dbReference type="SAM" id="Phobius"/>
    </source>
</evidence>
<dbReference type="PANTHER" id="PTHR14226">
    <property type="entry name" value="NEUROPATHY TARGET ESTERASE/SWISS CHEESE D.MELANOGASTER"/>
    <property type="match status" value="1"/>
</dbReference>
<dbReference type="GO" id="GO:0046486">
    <property type="term" value="P:glycerolipid metabolic process"/>
    <property type="evidence" value="ECO:0007669"/>
    <property type="project" value="UniProtKB-ARBA"/>
</dbReference>
<dbReference type="GO" id="GO:0016298">
    <property type="term" value="F:lipase activity"/>
    <property type="evidence" value="ECO:0007669"/>
    <property type="project" value="UniProtKB-ARBA"/>
</dbReference>
<feature type="transmembrane region" description="Helical" evidence="6">
    <location>
        <begin position="42"/>
        <end position="64"/>
    </location>
</feature>
<keyword evidence="6" id="KW-0472">Membrane</keyword>
<dbReference type="InterPro" id="IPR002641">
    <property type="entry name" value="PNPLA_dom"/>
</dbReference>
<comment type="similarity">
    <text evidence="1">Belongs to the PLPL family.</text>
</comment>
<dbReference type="RefSeq" id="XP_040744928.1">
    <property type="nucleotide sequence ID" value="XM_040889193.1"/>
</dbReference>
<keyword evidence="3" id="KW-0442">Lipid degradation</keyword>
<dbReference type="SUPFAM" id="SSF52151">
    <property type="entry name" value="FabD/lysophospholipase-like"/>
    <property type="match status" value="1"/>
</dbReference>
<dbReference type="STRING" id="61395.A0A1Y1WD04"/>
<dbReference type="Gene3D" id="3.40.1090.10">
    <property type="entry name" value="Cytosolic phospholipase A2 catalytic domain"/>
    <property type="match status" value="1"/>
</dbReference>
<dbReference type="GO" id="GO:0052689">
    <property type="term" value="F:carboxylic ester hydrolase activity"/>
    <property type="evidence" value="ECO:0007669"/>
    <property type="project" value="UniProtKB-ARBA"/>
</dbReference>
<evidence type="ECO:0000313" key="8">
    <source>
        <dbReference type="EMBL" id="ORX71413.1"/>
    </source>
</evidence>
<proteinExistence type="inferred from homology"/>
<organism evidence="8 9">
    <name type="scientific">Linderina pennispora</name>
    <dbReference type="NCBI Taxonomy" id="61395"/>
    <lineage>
        <taxon>Eukaryota</taxon>
        <taxon>Fungi</taxon>
        <taxon>Fungi incertae sedis</taxon>
        <taxon>Zoopagomycota</taxon>
        <taxon>Kickxellomycotina</taxon>
        <taxon>Kickxellomycetes</taxon>
        <taxon>Kickxellales</taxon>
        <taxon>Kickxellaceae</taxon>
        <taxon>Linderina</taxon>
    </lineage>
</organism>
<evidence type="ECO:0000259" key="7">
    <source>
        <dbReference type="PROSITE" id="PS51635"/>
    </source>
</evidence>
<keyword evidence="4" id="KW-0443">Lipid metabolism</keyword>
<keyword evidence="2" id="KW-0378">Hydrolase</keyword>
<reference evidence="8 9" key="1">
    <citation type="submission" date="2016-07" db="EMBL/GenBank/DDBJ databases">
        <title>Pervasive Adenine N6-methylation of Active Genes in Fungi.</title>
        <authorList>
            <consortium name="DOE Joint Genome Institute"/>
            <person name="Mondo S.J."/>
            <person name="Dannebaum R.O."/>
            <person name="Kuo R.C."/>
            <person name="Labutti K."/>
            <person name="Haridas S."/>
            <person name="Kuo A."/>
            <person name="Salamov A."/>
            <person name="Ahrendt S.R."/>
            <person name="Lipzen A."/>
            <person name="Sullivan W."/>
            <person name="Andreopoulos W.B."/>
            <person name="Clum A."/>
            <person name="Lindquist E."/>
            <person name="Daum C."/>
            <person name="Ramamoorthy G.K."/>
            <person name="Gryganskyi A."/>
            <person name="Culley D."/>
            <person name="Magnuson J.K."/>
            <person name="James T.Y."/>
            <person name="O'Malley M.A."/>
            <person name="Stajich J.E."/>
            <person name="Spatafora J.W."/>
            <person name="Visel A."/>
            <person name="Grigoriev I.V."/>
        </authorList>
    </citation>
    <scope>NUCLEOTIDE SEQUENCE [LARGE SCALE GENOMIC DNA]</scope>
    <source>
        <strain evidence="8 9">ATCC 12442</strain>
    </source>
</reference>
<protein>
    <recommendedName>
        <fullName evidence="7">PNPLA domain-containing protein</fullName>
    </recommendedName>
</protein>
<dbReference type="OrthoDB" id="10049244at2759"/>
<dbReference type="GO" id="GO:0016042">
    <property type="term" value="P:lipid catabolic process"/>
    <property type="evidence" value="ECO:0007669"/>
    <property type="project" value="UniProtKB-KW"/>
</dbReference>
<evidence type="ECO:0000256" key="4">
    <source>
        <dbReference type="ARBA" id="ARBA00023098"/>
    </source>
</evidence>
<dbReference type="EMBL" id="MCFD01000004">
    <property type="protein sequence ID" value="ORX71413.1"/>
    <property type="molecule type" value="Genomic_DNA"/>
</dbReference>
<evidence type="ECO:0000256" key="2">
    <source>
        <dbReference type="ARBA" id="ARBA00022801"/>
    </source>
</evidence>
<dbReference type="GeneID" id="63805841"/>
<comment type="caution">
    <text evidence="8">The sequence shown here is derived from an EMBL/GenBank/DDBJ whole genome shotgun (WGS) entry which is preliminary data.</text>
</comment>
<sequence length="214" mass="24061">MGWKHLGVAFERTGRVLNVTCTPLGRKYAAPKLLNHVTAPDVIIWSAVLASACLPGVLPPMVLLQKTGGVVQAYTGSGVLWRDGSFRNDIPSHELRASLNVQFTVVSQVNPHVTLFFYDRDGAIGQPPARRLSSVWRGGFVLSALEHFLKLDIRKWLRLLRDLDLVPLLFGQDWSYVWLQKFDGSVTVRPKATVGEYLRLLRDPTRWAGCWIGW</sequence>
<dbReference type="Proteomes" id="UP000193922">
    <property type="component" value="Unassembled WGS sequence"/>
</dbReference>
<keyword evidence="6" id="KW-0812">Transmembrane</keyword>
<evidence type="ECO:0000313" key="9">
    <source>
        <dbReference type="Proteomes" id="UP000193922"/>
    </source>
</evidence>
<keyword evidence="6" id="KW-1133">Transmembrane helix</keyword>
<evidence type="ECO:0000256" key="5">
    <source>
        <dbReference type="PROSITE-ProRule" id="PRU01161"/>
    </source>
</evidence>
<evidence type="ECO:0000256" key="1">
    <source>
        <dbReference type="ARBA" id="ARBA00006104"/>
    </source>
</evidence>
<dbReference type="AlphaFoldDB" id="A0A1Y1WD04"/>
<feature type="domain" description="PNPLA" evidence="7">
    <location>
        <begin position="1"/>
        <end position="96"/>
    </location>
</feature>
<evidence type="ECO:0000256" key="3">
    <source>
        <dbReference type="ARBA" id="ARBA00022963"/>
    </source>
</evidence>
<dbReference type="InterPro" id="IPR016035">
    <property type="entry name" value="Acyl_Trfase/lysoPLipase"/>
</dbReference>
<accession>A0A1Y1WD04</accession>
<gene>
    <name evidence="8" type="ORF">DL89DRAFT_274508</name>
</gene>
<dbReference type="InterPro" id="IPR050301">
    <property type="entry name" value="NTE"/>
</dbReference>
<keyword evidence="9" id="KW-1185">Reference proteome</keyword>
<comment type="caution">
    <text evidence="5">Lacks conserved residue(s) required for the propagation of feature annotation.</text>
</comment>
<dbReference type="PANTHER" id="PTHR14226:SF66">
    <property type="entry name" value="TRIACYLGLYCEROL LIPASE PTL2"/>
    <property type="match status" value="1"/>
</dbReference>
<dbReference type="PROSITE" id="PS51635">
    <property type="entry name" value="PNPLA"/>
    <property type="match status" value="1"/>
</dbReference>